<feature type="transmembrane region" description="Helical" evidence="7">
    <location>
        <begin position="42"/>
        <end position="61"/>
    </location>
</feature>
<evidence type="ECO:0000313" key="10">
    <source>
        <dbReference type="Proteomes" id="UP001198602"/>
    </source>
</evidence>
<evidence type="ECO:0000259" key="8">
    <source>
        <dbReference type="PROSITE" id="PS50850"/>
    </source>
</evidence>
<evidence type="ECO:0000313" key="9">
    <source>
        <dbReference type="EMBL" id="MCA1855590.1"/>
    </source>
</evidence>
<feature type="transmembrane region" description="Helical" evidence="7">
    <location>
        <begin position="277"/>
        <end position="295"/>
    </location>
</feature>
<comment type="subcellular location">
    <subcellularLocation>
        <location evidence="1">Cell membrane</location>
        <topology evidence="1">Multi-pass membrane protein</topology>
    </subcellularLocation>
</comment>
<feature type="transmembrane region" description="Helical" evidence="7">
    <location>
        <begin position="210"/>
        <end position="233"/>
    </location>
</feature>
<dbReference type="InterPro" id="IPR050171">
    <property type="entry name" value="MFS_Transporters"/>
</dbReference>
<feature type="transmembrane region" description="Helical" evidence="7">
    <location>
        <begin position="365"/>
        <end position="384"/>
    </location>
</feature>
<feature type="transmembrane region" description="Helical" evidence="7">
    <location>
        <begin position="98"/>
        <end position="120"/>
    </location>
</feature>
<dbReference type="RefSeq" id="WP_225237927.1">
    <property type="nucleotide sequence ID" value="NZ_JAHYBX010000001.1"/>
</dbReference>
<evidence type="ECO:0000256" key="2">
    <source>
        <dbReference type="ARBA" id="ARBA00022448"/>
    </source>
</evidence>
<dbReference type="InterPro" id="IPR036259">
    <property type="entry name" value="MFS_trans_sf"/>
</dbReference>
<keyword evidence="4 7" id="KW-0812">Transmembrane</keyword>
<dbReference type="Pfam" id="PF07690">
    <property type="entry name" value="MFS_1"/>
    <property type="match status" value="1"/>
</dbReference>
<keyword evidence="2" id="KW-0813">Transport</keyword>
<dbReference type="EMBL" id="JAHYBX010000001">
    <property type="protein sequence ID" value="MCA1855590.1"/>
    <property type="molecule type" value="Genomic_DNA"/>
</dbReference>
<feature type="transmembrane region" description="Helical" evidence="7">
    <location>
        <begin position="239"/>
        <end position="265"/>
    </location>
</feature>
<dbReference type="InterPro" id="IPR020846">
    <property type="entry name" value="MFS_dom"/>
</dbReference>
<dbReference type="PANTHER" id="PTHR23517">
    <property type="entry name" value="RESISTANCE PROTEIN MDTM, PUTATIVE-RELATED-RELATED"/>
    <property type="match status" value="1"/>
</dbReference>
<dbReference type="Gene3D" id="1.20.1250.20">
    <property type="entry name" value="MFS general substrate transporter like domains"/>
    <property type="match status" value="1"/>
</dbReference>
<keyword evidence="10" id="KW-1185">Reference proteome</keyword>
<dbReference type="PROSITE" id="PS50850">
    <property type="entry name" value="MFS"/>
    <property type="match status" value="1"/>
</dbReference>
<dbReference type="PANTHER" id="PTHR23517:SF3">
    <property type="entry name" value="INTEGRAL MEMBRANE TRANSPORT PROTEIN"/>
    <property type="match status" value="1"/>
</dbReference>
<dbReference type="InterPro" id="IPR011701">
    <property type="entry name" value="MFS"/>
</dbReference>
<name>A0ABS7YB65_9BURK</name>
<evidence type="ECO:0000256" key="6">
    <source>
        <dbReference type="ARBA" id="ARBA00023136"/>
    </source>
</evidence>
<comment type="caution">
    <text evidence="9">The sequence shown here is derived from an EMBL/GenBank/DDBJ whole genome shotgun (WGS) entry which is preliminary data.</text>
</comment>
<feature type="domain" description="Major facilitator superfamily (MFS) profile" evidence="8">
    <location>
        <begin position="211"/>
        <end position="391"/>
    </location>
</feature>
<dbReference type="Proteomes" id="UP001198602">
    <property type="component" value="Unassembled WGS sequence"/>
</dbReference>
<feature type="transmembrane region" description="Helical" evidence="7">
    <location>
        <begin position="160"/>
        <end position="177"/>
    </location>
</feature>
<keyword evidence="3" id="KW-1003">Cell membrane</keyword>
<accession>A0ABS7YB65</accession>
<keyword evidence="5 7" id="KW-1133">Transmembrane helix</keyword>
<evidence type="ECO:0000256" key="4">
    <source>
        <dbReference type="ARBA" id="ARBA00022692"/>
    </source>
</evidence>
<feature type="transmembrane region" description="Helical" evidence="7">
    <location>
        <begin position="301"/>
        <end position="324"/>
    </location>
</feature>
<organism evidence="9 10">
    <name type="scientific">Massilia hydrophila</name>
    <dbReference type="NCBI Taxonomy" id="3044279"/>
    <lineage>
        <taxon>Bacteria</taxon>
        <taxon>Pseudomonadati</taxon>
        <taxon>Pseudomonadota</taxon>
        <taxon>Betaproteobacteria</taxon>
        <taxon>Burkholderiales</taxon>
        <taxon>Oxalobacteraceae</taxon>
        <taxon>Telluria group</taxon>
        <taxon>Massilia</taxon>
    </lineage>
</organism>
<dbReference type="SUPFAM" id="SSF103473">
    <property type="entry name" value="MFS general substrate transporter"/>
    <property type="match status" value="1"/>
</dbReference>
<reference evidence="9 10" key="1">
    <citation type="submission" date="2021-07" db="EMBL/GenBank/DDBJ databases">
        <title>Characterization of Violacein-producing bacteria and related species.</title>
        <authorList>
            <person name="Wilson H.S."/>
            <person name="De Leon M.E."/>
        </authorList>
    </citation>
    <scope>NUCLEOTIDE SEQUENCE [LARGE SCALE GENOMIC DNA]</scope>
    <source>
        <strain evidence="9 10">HSC-2F05</strain>
    </source>
</reference>
<protein>
    <submittedName>
        <fullName evidence="9">MFS transporter</fullName>
    </submittedName>
</protein>
<evidence type="ECO:0000256" key="5">
    <source>
        <dbReference type="ARBA" id="ARBA00022989"/>
    </source>
</evidence>
<proteinExistence type="predicted"/>
<gene>
    <name evidence="9" type="ORF">LE190_06570</name>
</gene>
<keyword evidence="6 7" id="KW-0472">Membrane</keyword>
<evidence type="ECO:0000256" key="1">
    <source>
        <dbReference type="ARBA" id="ARBA00004651"/>
    </source>
</evidence>
<evidence type="ECO:0000256" key="3">
    <source>
        <dbReference type="ARBA" id="ARBA00022475"/>
    </source>
</evidence>
<evidence type="ECO:0000256" key="7">
    <source>
        <dbReference type="SAM" id="Phobius"/>
    </source>
</evidence>
<feature type="transmembrane region" description="Helical" evidence="7">
    <location>
        <begin position="132"/>
        <end position="154"/>
    </location>
</feature>
<sequence length="391" mass="39694">MTKLPALPAPMVPTVLMVLAHTAFAGGRVALALSALRLGGSPFEVGMVVSLLALVPMFLAVQAGRWTDRRGVAGPLLLALALLEAGLLLAALPALAALGVAAILMGCGFMLVHVALNNAVGSWDAPARSHGFSMLALGTSVSSVAGPLLAGVLVDLAGHARAFLLLAILPCLALPMLRGGHLPPAPSPAPAATSTALAARPRMADLLRHAPLRAVFVTSALLSMGWDLFSFMLPMHGEGIGLTATMTGTVMAAFGAGTFVVRLFIGRLARRYTEWQVLGAVLALSAAVYFLMPLARTLPPLLALAFVLGLGLGCALPMTMSAIARNAPPGRGGEAIGIRTMLANASQTVLPASCGALGAAWGTQAVFWLVAGLLGAGLALLGRVRTGTPAG</sequence>
<feature type="transmembrane region" description="Helical" evidence="7">
    <location>
        <begin position="73"/>
        <end position="92"/>
    </location>
</feature>